<dbReference type="InterPro" id="IPR015943">
    <property type="entry name" value="WD40/YVTN_repeat-like_dom_sf"/>
</dbReference>
<sequence>MSNFQGAAMGTDNANLFAFLRAWQTVGWQSQSRERGRYPWMDKIDQQISRNITRVDYMDLEGDRCDVQGIDWEDLGVSRSEARERRLNTYKNYVNLVGSDRWEVSMATSQSLLPCTDNHFRFRHLDVRKNISLAHFQLRNVLASTSRSQVFYPSQHIVNEFDPITGRNKLGMRSKEIPHFQVSTLAADHDTLVAGGFFGEYCFRRLSTEGNAEIHEGTITPDNSGITNHVQVHMSRTSSSPKAAFASNDRGFRVLDIETESFVAETILDKPVNCSAISPDRRLRVMVGDQTQVLITKAEADGRPEILQMLEGHGDFGFACDWADDGWTVATGFQDKSVKIWDARRWTDSQGRAVPVATLRSEIAGVRSLRFSPLGSGKRVLVAAEEADYINIYDARTFQSKQTFDFVGEIGGTSFVNEGQDLHVLCCDRSRGGLFTLERCGVGAERYHDPENLGMRPRDRQWKNGSYDWQESRTTPRRLPRSTGTRRQRRALASPSCSLDPF</sequence>
<protein>
    <submittedName>
        <fullName evidence="3">WD40-repeat-containing domain protein</fullName>
    </submittedName>
</protein>
<dbReference type="EMBL" id="KZ678410">
    <property type="protein sequence ID" value="PSR92084.1"/>
    <property type="molecule type" value="Genomic_DNA"/>
</dbReference>
<dbReference type="Gene3D" id="2.130.10.10">
    <property type="entry name" value="YVTN repeat-like/Quinoprotein amine dehydrogenase"/>
    <property type="match status" value="1"/>
</dbReference>
<dbReference type="InterPro" id="IPR001680">
    <property type="entry name" value="WD40_rpt"/>
</dbReference>
<dbReference type="OrthoDB" id="20669at2759"/>
<gene>
    <name evidence="3" type="ORF">BD289DRAFT_364956</name>
</gene>
<evidence type="ECO:0000256" key="2">
    <source>
        <dbReference type="SAM" id="MobiDB-lite"/>
    </source>
</evidence>
<keyword evidence="1" id="KW-0853">WD repeat</keyword>
<dbReference type="InterPro" id="IPR036322">
    <property type="entry name" value="WD40_repeat_dom_sf"/>
</dbReference>
<feature type="repeat" description="WD" evidence="1">
    <location>
        <begin position="310"/>
        <end position="342"/>
    </location>
</feature>
<dbReference type="Proteomes" id="UP000241462">
    <property type="component" value="Unassembled WGS sequence"/>
</dbReference>
<dbReference type="STRING" id="2025994.A0A2T3ACW4"/>
<dbReference type="PROSITE" id="PS50294">
    <property type="entry name" value="WD_REPEATS_REGION"/>
    <property type="match status" value="1"/>
</dbReference>
<evidence type="ECO:0000313" key="4">
    <source>
        <dbReference type="Proteomes" id="UP000241462"/>
    </source>
</evidence>
<feature type="compositionally biased region" description="Basic residues" evidence="2">
    <location>
        <begin position="475"/>
        <end position="490"/>
    </location>
</feature>
<dbReference type="PANTHER" id="PTHR43991">
    <property type="entry name" value="WD REPEAT PROTEIN (AFU_ORTHOLOGUE AFUA_8G05640)-RELATED"/>
    <property type="match status" value="1"/>
</dbReference>
<accession>A0A2T3ACW4</accession>
<proteinExistence type="predicted"/>
<dbReference type="SUPFAM" id="SSF50978">
    <property type="entry name" value="WD40 repeat-like"/>
    <property type="match status" value="1"/>
</dbReference>
<feature type="region of interest" description="Disordered" evidence="2">
    <location>
        <begin position="449"/>
        <end position="502"/>
    </location>
</feature>
<evidence type="ECO:0000256" key="1">
    <source>
        <dbReference type="PROSITE-ProRule" id="PRU00221"/>
    </source>
</evidence>
<name>A0A2T3ACW4_9PEZI</name>
<dbReference type="AlphaFoldDB" id="A0A2T3ACW4"/>
<reference evidence="3 4" key="1">
    <citation type="journal article" date="2018" name="Mycol. Prog.">
        <title>Coniella lustricola, a new species from submerged detritus.</title>
        <authorList>
            <person name="Raudabaugh D.B."/>
            <person name="Iturriaga T."/>
            <person name="Carver A."/>
            <person name="Mondo S."/>
            <person name="Pangilinan J."/>
            <person name="Lipzen A."/>
            <person name="He G."/>
            <person name="Amirebrahimi M."/>
            <person name="Grigoriev I.V."/>
            <person name="Miller A.N."/>
        </authorList>
    </citation>
    <scope>NUCLEOTIDE SEQUENCE [LARGE SCALE GENOMIC DNA]</scope>
    <source>
        <strain evidence="3 4">B22-T-1</strain>
    </source>
</reference>
<organism evidence="3 4">
    <name type="scientific">Coniella lustricola</name>
    <dbReference type="NCBI Taxonomy" id="2025994"/>
    <lineage>
        <taxon>Eukaryota</taxon>
        <taxon>Fungi</taxon>
        <taxon>Dikarya</taxon>
        <taxon>Ascomycota</taxon>
        <taxon>Pezizomycotina</taxon>
        <taxon>Sordariomycetes</taxon>
        <taxon>Sordariomycetidae</taxon>
        <taxon>Diaporthales</taxon>
        <taxon>Schizoparmaceae</taxon>
        <taxon>Coniella</taxon>
    </lineage>
</organism>
<dbReference type="PANTHER" id="PTHR43991:SF12">
    <property type="entry name" value="WD REPEAT PROTEIN (AFU_ORTHOLOGUE AFUA_8G05640)"/>
    <property type="match status" value="1"/>
</dbReference>
<dbReference type="SMART" id="SM00320">
    <property type="entry name" value="WD40"/>
    <property type="match status" value="2"/>
</dbReference>
<feature type="compositionally biased region" description="Basic and acidic residues" evidence="2">
    <location>
        <begin position="449"/>
        <end position="462"/>
    </location>
</feature>
<evidence type="ECO:0000313" key="3">
    <source>
        <dbReference type="EMBL" id="PSR92084.1"/>
    </source>
</evidence>
<dbReference type="InParanoid" id="A0A2T3ACW4"/>
<dbReference type="PROSITE" id="PS50082">
    <property type="entry name" value="WD_REPEATS_2"/>
    <property type="match status" value="1"/>
</dbReference>
<keyword evidence="4" id="KW-1185">Reference proteome</keyword>